<name>A0A1M7F0B1_9RHOB</name>
<evidence type="ECO:0000259" key="4">
    <source>
        <dbReference type="Pfam" id="PF02563"/>
    </source>
</evidence>
<dbReference type="InterPro" id="IPR058781">
    <property type="entry name" value="HH_AprE-like"/>
</dbReference>
<dbReference type="Gene3D" id="3.10.560.10">
    <property type="entry name" value="Outer membrane lipoprotein wza domain like"/>
    <property type="match status" value="1"/>
</dbReference>
<dbReference type="PANTHER" id="PTHR33619:SF3">
    <property type="entry name" value="POLYSACCHARIDE EXPORT PROTEIN GFCE-RELATED"/>
    <property type="match status" value="1"/>
</dbReference>
<dbReference type="Pfam" id="PF25994">
    <property type="entry name" value="HH_AprE"/>
    <property type="match status" value="1"/>
</dbReference>
<dbReference type="Gene3D" id="3.30.1950.10">
    <property type="entry name" value="wza like domain"/>
    <property type="match status" value="1"/>
</dbReference>
<protein>
    <submittedName>
        <fullName evidence="7">Polysaccharide biosynthesis/export protein</fullName>
    </submittedName>
</protein>
<evidence type="ECO:0000259" key="5">
    <source>
        <dbReference type="Pfam" id="PF10531"/>
    </source>
</evidence>
<gene>
    <name evidence="7" type="ORF">SAMN05444389_102443</name>
</gene>
<feature type="domain" description="AprE-like long alpha-helical hairpin" evidence="6">
    <location>
        <begin position="165"/>
        <end position="351"/>
    </location>
</feature>
<dbReference type="InterPro" id="IPR003715">
    <property type="entry name" value="Poly_export_N"/>
</dbReference>
<feature type="domain" description="Soluble ligand binding" evidence="5">
    <location>
        <begin position="114"/>
        <end position="156"/>
    </location>
</feature>
<keyword evidence="2" id="KW-0175">Coiled coil</keyword>
<feature type="chain" id="PRO_5012771147" evidence="3">
    <location>
        <begin position="30"/>
        <end position="409"/>
    </location>
</feature>
<dbReference type="EMBL" id="FRCK01000002">
    <property type="protein sequence ID" value="SHL97356.1"/>
    <property type="molecule type" value="Genomic_DNA"/>
</dbReference>
<dbReference type="STRING" id="53463.SAMN05444389_102443"/>
<evidence type="ECO:0000256" key="2">
    <source>
        <dbReference type="SAM" id="Coils"/>
    </source>
</evidence>
<evidence type="ECO:0000313" key="7">
    <source>
        <dbReference type="EMBL" id="SHL97356.1"/>
    </source>
</evidence>
<reference evidence="8" key="1">
    <citation type="submission" date="2016-11" db="EMBL/GenBank/DDBJ databases">
        <authorList>
            <person name="Varghese N."/>
            <person name="Submissions S."/>
        </authorList>
    </citation>
    <scope>NUCLEOTIDE SEQUENCE [LARGE SCALE GENOMIC DNA]</scope>
    <source>
        <strain evidence="8">DSM 6637</strain>
    </source>
</reference>
<dbReference type="GO" id="GO:0015159">
    <property type="term" value="F:polysaccharide transmembrane transporter activity"/>
    <property type="evidence" value="ECO:0007669"/>
    <property type="project" value="InterPro"/>
</dbReference>
<proteinExistence type="predicted"/>
<evidence type="ECO:0000256" key="3">
    <source>
        <dbReference type="SAM" id="SignalP"/>
    </source>
</evidence>
<feature type="domain" description="Polysaccharide export protein N-terminal" evidence="4">
    <location>
        <begin position="36"/>
        <end position="107"/>
    </location>
</feature>
<dbReference type="InterPro" id="IPR049712">
    <property type="entry name" value="Poly_export"/>
</dbReference>
<dbReference type="RefSeq" id="WP_073063704.1">
    <property type="nucleotide sequence ID" value="NZ_FRCK01000002.1"/>
</dbReference>
<dbReference type="OrthoDB" id="197007at2"/>
<evidence type="ECO:0000313" key="8">
    <source>
        <dbReference type="Proteomes" id="UP000184444"/>
    </source>
</evidence>
<dbReference type="InterPro" id="IPR019554">
    <property type="entry name" value="Soluble_ligand-bd"/>
</dbReference>
<dbReference type="Pfam" id="PF10531">
    <property type="entry name" value="SLBB"/>
    <property type="match status" value="1"/>
</dbReference>
<sequence length="409" mass="43092">MSTPTLARTLWSRVPGLAAALALLGSALAAQELPAPRFQLAPGDMVEVSVFANEALSGQYPVREDGSLALHLIGAIPAAGLTPAEFENALRERLAPIIPAPVSATVAVARWRPVAVLGAVAQPGLYDFSSGLDVTRAVALAGGAARLAADAPVTLALRVTEEAGRYQALKSRLAALLTEESRLLQERAGETAVPVPPEAAQLVGAGPAAAMANEQQRLLALRARLHEIRTAGEEERRQLALTEAQSYADRRALSQRQVEVTERDLDNQLRLQEQGLSVASRVLQVNLAVDQYRSAELEAAAFEAAARQSASAAASMGRALVSQREEEITGRLAQLRQEIAETRATMAASREILAEFGGGTGLADAATPPRYLVTRRIDGAAQLFDATPLSLLQPGDTLEVVPLAPDAAP</sequence>
<dbReference type="Pfam" id="PF02563">
    <property type="entry name" value="Poly_export"/>
    <property type="match status" value="1"/>
</dbReference>
<evidence type="ECO:0000259" key="6">
    <source>
        <dbReference type="Pfam" id="PF25994"/>
    </source>
</evidence>
<evidence type="ECO:0000256" key="1">
    <source>
        <dbReference type="ARBA" id="ARBA00022729"/>
    </source>
</evidence>
<feature type="signal peptide" evidence="3">
    <location>
        <begin position="1"/>
        <end position="29"/>
    </location>
</feature>
<dbReference type="PANTHER" id="PTHR33619">
    <property type="entry name" value="POLYSACCHARIDE EXPORT PROTEIN GFCE-RELATED"/>
    <property type="match status" value="1"/>
</dbReference>
<dbReference type="Proteomes" id="UP000184444">
    <property type="component" value="Unassembled WGS sequence"/>
</dbReference>
<keyword evidence="1 3" id="KW-0732">Signal</keyword>
<feature type="coiled-coil region" evidence="2">
    <location>
        <begin position="325"/>
        <end position="352"/>
    </location>
</feature>
<dbReference type="AlphaFoldDB" id="A0A1M7F0B1"/>
<accession>A0A1M7F0B1</accession>
<keyword evidence="8" id="KW-1185">Reference proteome</keyword>
<organism evidence="7 8">
    <name type="scientific">Paracoccus solventivorans</name>
    <dbReference type="NCBI Taxonomy" id="53463"/>
    <lineage>
        <taxon>Bacteria</taxon>
        <taxon>Pseudomonadati</taxon>
        <taxon>Pseudomonadota</taxon>
        <taxon>Alphaproteobacteria</taxon>
        <taxon>Rhodobacterales</taxon>
        <taxon>Paracoccaceae</taxon>
        <taxon>Paracoccus</taxon>
    </lineage>
</organism>